<dbReference type="STRING" id="3088.A0A383WF89"/>
<keyword evidence="10" id="KW-1185">Reference proteome</keyword>
<evidence type="ECO:0000256" key="4">
    <source>
        <dbReference type="ARBA" id="ARBA00034320"/>
    </source>
</evidence>
<dbReference type="SMART" id="SM00833">
    <property type="entry name" value="CobW_C"/>
    <property type="match status" value="1"/>
</dbReference>
<dbReference type="CDD" id="cd03112">
    <property type="entry name" value="CobW-like"/>
    <property type="match status" value="1"/>
</dbReference>
<evidence type="ECO:0000313" key="10">
    <source>
        <dbReference type="Proteomes" id="UP000256970"/>
    </source>
</evidence>
<feature type="domain" description="CobW C-terminal" evidence="7">
    <location>
        <begin position="356"/>
        <end position="467"/>
    </location>
</feature>
<keyword evidence="1" id="KW-0547">Nucleotide-binding</keyword>
<comment type="similarity">
    <text evidence="4">Belongs to the SIMIBI class G3E GTPase family. ZNG1 subfamily.</text>
</comment>
<dbReference type="InterPro" id="IPR027417">
    <property type="entry name" value="P-loop_NTPase"/>
</dbReference>
<dbReference type="EMBL" id="FNXT01000866">
    <property type="protein sequence ID" value="SZX68604.1"/>
    <property type="molecule type" value="Genomic_DNA"/>
</dbReference>
<feature type="compositionally biased region" description="Basic and acidic residues" evidence="6">
    <location>
        <begin position="314"/>
        <end position="324"/>
    </location>
</feature>
<dbReference type="SUPFAM" id="SSF52540">
    <property type="entry name" value="P-loop containing nucleoside triphosphate hydrolases"/>
    <property type="match status" value="1"/>
</dbReference>
<dbReference type="InterPro" id="IPR003495">
    <property type="entry name" value="CobW/HypB/UreG_nucleotide-bd"/>
</dbReference>
<evidence type="ECO:0000259" key="7">
    <source>
        <dbReference type="SMART" id="SM00833"/>
    </source>
</evidence>
<dbReference type="InterPro" id="IPR051927">
    <property type="entry name" value="Zn_Chap_cDPG_Synth"/>
</dbReference>
<feature type="region of interest" description="Disordered" evidence="6">
    <location>
        <begin position="483"/>
        <end position="513"/>
    </location>
</feature>
<comment type="catalytic activity">
    <reaction evidence="5">
        <text>GTP + H2O = GDP + phosphate + H(+)</text>
        <dbReference type="Rhea" id="RHEA:19669"/>
        <dbReference type="ChEBI" id="CHEBI:15377"/>
        <dbReference type="ChEBI" id="CHEBI:15378"/>
        <dbReference type="ChEBI" id="CHEBI:37565"/>
        <dbReference type="ChEBI" id="CHEBI:43474"/>
        <dbReference type="ChEBI" id="CHEBI:58189"/>
    </reaction>
    <physiologicalReaction direction="left-to-right" evidence="5">
        <dbReference type="Rhea" id="RHEA:19670"/>
    </physiologicalReaction>
</comment>
<name>A0A383WF89_TETOB</name>
<keyword evidence="2" id="KW-0378">Hydrolase</keyword>
<dbReference type="GO" id="GO:0016787">
    <property type="term" value="F:hydrolase activity"/>
    <property type="evidence" value="ECO:0007669"/>
    <property type="project" value="UniProtKB-KW"/>
</dbReference>
<dbReference type="Pfam" id="PF02492">
    <property type="entry name" value="cobW"/>
    <property type="match status" value="2"/>
</dbReference>
<dbReference type="Gene3D" id="3.40.50.300">
    <property type="entry name" value="P-loop containing nucleotide triphosphate hydrolases"/>
    <property type="match status" value="1"/>
</dbReference>
<proteinExistence type="inferred from homology"/>
<dbReference type="PANTHER" id="PTHR43603:SF1">
    <property type="entry name" value="ZINC-REGULATED GTPASE METALLOPROTEIN ACTIVATOR 1"/>
    <property type="match status" value="1"/>
</dbReference>
<dbReference type="AlphaFoldDB" id="A0A383WF89"/>
<evidence type="ECO:0000256" key="1">
    <source>
        <dbReference type="ARBA" id="ARBA00022741"/>
    </source>
</evidence>
<evidence type="ECO:0000256" key="2">
    <source>
        <dbReference type="ARBA" id="ARBA00022801"/>
    </source>
</evidence>
<dbReference type="EMBL" id="FNXT01001253">
    <property type="protein sequence ID" value="SZX76275.1"/>
    <property type="molecule type" value="Genomic_DNA"/>
</dbReference>
<keyword evidence="3" id="KW-0143">Chaperone</keyword>
<organism evidence="9 10">
    <name type="scientific">Tetradesmus obliquus</name>
    <name type="common">Green alga</name>
    <name type="synonym">Acutodesmus obliquus</name>
    <dbReference type="NCBI Taxonomy" id="3088"/>
    <lineage>
        <taxon>Eukaryota</taxon>
        <taxon>Viridiplantae</taxon>
        <taxon>Chlorophyta</taxon>
        <taxon>core chlorophytes</taxon>
        <taxon>Chlorophyceae</taxon>
        <taxon>CS clade</taxon>
        <taxon>Sphaeropleales</taxon>
        <taxon>Scenedesmaceae</taxon>
        <taxon>Tetradesmus</taxon>
    </lineage>
</organism>
<feature type="region of interest" description="Disordered" evidence="6">
    <location>
        <begin position="308"/>
        <end position="349"/>
    </location>
</feature>
<dbReference type="Proteomes" id="UP000256970">
    <property type="component" value="Unassembled WGS sequence"/>
</dbReference>
<sequence>MNRSANSQGSRSTFPTAAAAAAAAEHTAEDSLQGLQRLPVTVISGFLGAGKTTLLTHILNNQEGKRVAVLVNDMAALNIDQRLLQGAVVEQAGQQLVALSNGCICCTIREDLVREVRRLAAQQAFDCCVIESTGISLPMPVAATFAYEDAEDEEVGTAPADDSSSSVESTAAAGSGLGGLAKVARLDTLVTVVDGQRFLSDVLAAESLQERQLQADDDDERTVADLLVEQVEFADVLLLNKIDLLSEQEQQQLCALLRKLNPSAKVLLSQNCRVPVQEVLHTGRFSLERAQAAAGWLQEINRFEAALHSHSHSHSSEAADEAHAAADCAADGTKHHDHHHHHEHDGHESEAEKYGISSFVYFAQRPFHPQRLLDSALSQTWHGVLRSKGFFWLATRHDVMGLWQSAGGAWQGEPSALWNAARPDAFAEAAASGGHWHAQWGDRCQELVWIGIDMDEAALRAMLDACLLTDEEMALGPAGWLQQLQDPLPPWETGEGAEEGEWEEWEEGEDEQQ</sequence>
<evidence type="ECO:0000256" key="6">
    <source>
        <dbReference type="SAM" id="MobiDB-lite"/>
    </source>
</evidence>
<dbReference type="Pfam" id="PF07683">
    <property type="entry name" value="CobW_C"/>
    <property type="match status" value="1"/>
</dbReference>
<evidence type="ECO:0000256" key="5">
    <source>
        <dbReference type="ARBA" id="ARBA00049117"/>
    </source>
</evidence>
<protein>
    <recommendedName>
        <fullName evidence="7">CobW C-terminal domain-containing protein</fullName>
    </recommendedName>
</protein>
<dbReference type="PANTHER" id="PTHR43603">
    <property type="entry name" value="COBW DOMAIN-CONTAINING PROTEIN DDB_G0274527"/>
    <property type="match status" value="1"/>
</dbReference>
<dbReference type="InterPro" id="IPR011629">
    <property type="entry name" value="CobW-like_C"/>
</dbReference>
<dbReference type="GO" id="GO:0000166">
    <property type="term" value="F:nucleotide binding"/>
    <property type="evidence" value="ECO:0007669"/>
    <property type="project" value="UniProtKB-KW"/>
</dbReference>
<gene>
    <name evidence="9" type="ORF">BQ4739_LOCUS16665</name>
    <name evidence="8" type="ORF">BQ4739_LOCUS8944</name>
</gene>
<evidence type="ECO:0000256" key="3">
    <source>
        <dbReference type="ARBA" id="ARBA00023186"/>
    </source>
</evidence>
<evidence type="ECO:0000313" key="8">
    <source>
        <dbReference type="EMBL" id="SZX68604.1"/>
    </source>
</evidence>
<reference evidence="9 10" key="1">
    <citation type="submission" date="2016-10" db="EMBL/GenBank/DDBJ databases">
        <authorList>
            <person name="Cai Z."/>
        </authorList>
    </citation>
    <scope>NUCLEOTIDE SEQUENCE [LARGE SCALE GENOMIC DNA]</scope>
</reference>
<dbReference type="Gene3D" id="3.30.1220.10">
    <property type="entry name" value="CobW-like, C-terminal domain"/>
    <property type="match status" value="1"/>
</dbReference>
<accession>A0A383WF89</accession>
<dbReference type="InterPro" id="IPR036627">
    <property type="entry name" value="CobW-likC_sf"/>
</dbReference>
<evidence type="ECO:0000313" key="9">
    <source>
        <dbReference type="EMBL" id="SZX76275.1"/>
    </source>
</evidence>
<feature type="compositionally biased region" description="Acidic residues" evidence="6">
    <location>
        <begin position="495"/>
        <end position="513"/>
    </location>
</feature>